<dbReference type="Proteomes" id="UP001500631">
    <property type="component" value="Unassembled WGS sequence"/>
</dbReference>
<gene>
    <name evidence="1" type="ORF">GCM10023338_15400</name>
</gene>
<reference evidence="2" key="1">
    <citation type="journal article" date="2019" name="Int. J. Syst. Evol. Microbiol.">
        <title>The Global Catalogue of Microorganisms (GCM) 10K type strain sequencing project: providing services to taxonomists for standard genome sequencing and annotation.</title>
        <authorList>
            <consortium name="The Broad Institute Genomics Platform"/>
            <consortium name="The Broad Institute Genome Sequencing Center for Infectious Disease"/>
            <person name="Wu L."/>
            <person name="Ma J."/>
        </authorList>
    </citation>
    <scope>NUCLEOTIDE SEQUENCE [LARGE SCALE GENOMIC DNA]</scope>
    <source>
        <strain evidence="2">JCM 18424</strain>
    </source>
</reference>
<dbReference type="RefSeq" id="WP_077925887.1">
    <property type="nucleotide sequence ID" value="NZ_BAABKE010000005.1"/>
</dbReference>
<keyword evidence="2" id="KW-1185">Reference proteome</keyword>
<sequence length="109" mass="12572">MTFASQGIFLPKNQLKQLFENAAKTFKWVAKHARGQVLTQQFNDKAFVMQGFANTLDHMDKATLLDALENMRHAYYEAADNIADEKATYRLLKLALQTHDFAQKERRHG</sequence>
<proteinExistence type="predicted"/>
<accession>A0ABP9MRF4</accession>
<protein>
    <submittedName>
        <fullName evidence="1">Uncharacterized protein</fullName>
    </submittedName>
</protein>
<evidence type="ECO:0000313" key="1">
    <source>
        <dbReference type="EMBL" id="GAA5100617.1"/>
    </source>
</evidence>
<name>A0ABP9MRF4_9GAMM</name>
<dbReference type="EMBL" id="BAABKE010000005">
    <property type="protein sequence ID" value="GAA5100617.1"/>
    <property type="molecule type" value="Genomic_DNA"/>
</dbReference>
<organism evidence="1 2">
    <name type="scientific">Wohlfahrtiimonas larvae</name>
    <dbReference type="NCBI Taxonomy" id="1157986"/>
    <lineage>
        <taxon>Bacteria</taxon>
        <taxon>Pseudomonadati</taxon>
        <taxon>Pseudomonadota</taxon>
        <taxon>Gammaproteobacteria</taxon>
        <taxon>Cardiobacteriales</taxon>
        <taxon>Ignatzschineriaceae</taxon>
        <taxon>Wohlfahrtiimonas</taxon>
    </lineage>
</organism>
<comment type="caution">
    <text evidence="1">The sequence shown here is derived from an EMBL/GenBank/DDBJ whole genome shotgun (WGS) entry which is preliminary data.</text>
</comment>
<evidence type="ECO:0000313" key="2">
    <source>
        <dbReference type="Proteomes" id="UP001500631"/>
    </source>
</evidence>